<name>A0A420J4Q5_9PEZI</name>
<evidence type="ECO:0000313" key="2">
    <source>
        <dbReference type="EMBL" id="RKF81766.1"/>
    </source>
</evidence>
<evidence type="ECO:0000313" key="3">
    <source>
        <dbReference type="Proteomes" id="UP000285405"/>
    </source>
</evidence>
<dbReference type="Proteomes" id="UP000285405">
    <property type="component" value="Unassembled WGS sequence"/>
</dbReference>
<protein>
    <submittedName>
        <fullName evidence="2">Uncharacterized protein</fullName>
    </submittedName>
</protein>
<evidence type="ECO:0000256" key="1">
    <source>
        <dbReference type="SAM" id="MobiDB-lite"/>
    </source>
</evidence>
<sequence length="94" mass="10753">MPIFAPPSITTSEETISLRLFSHHSGHSFHTAEELDENSGIMDPNIRSNEDDSMMIEEKDQPVLTKDTKALMKIFEEQQAKHHQDMQPMRANMA</sequence>
<reference evidence="2 3" key="1">
    <citation type="journal article" date="2018" name="BMC Genomics">
        <title>Comparative genome analyses reveal sequence features reflecting distinct modes of host-adaptation between dicot and monocot powdery mildew.</title>
        <authorList>
            <person name="Wu Y."/>
            <person name="Ma X."/>
            <person name="Pan Z."/>
            <person name="Kale S.D."/>
            <person name="Song Y."/>
            <person name="King H."/>
            <person name="Zhang Q."/>
            <person name="Presley C."/>
            <person name="Deng X."/>
            <person name="Wei C.I."/>
            <person name="Xiao S."/>
        </authorList>
    </citation>
    <scope>NUCLEOTIDE SEQUENCE [LARGE SCALE GENOMIC DNA]</scope>
    <source>
        <strain evidence="2">UCSC1</strain>
    </source>
</reference>
<gene>
    <name evidence="2" type="ORF">GcC1_022028</name>
</gene>
<dbReference type="EMBL" id="MCBR01002239">
    <property type="protein sequence ID" value="RKF81766.1"/>
    <property type="molecule type" value="Genomic_DNA"/>
</dbReference>
<comment type="caution">
    <text evidence="2">The sequence shown here is derived from an EMBL/GenBank/DDBJ whole genome shotgun (WGS) entry which is preliminary data.</text>
</comment>
<dbReference type="AlphaFoldDB" id="A0A420J4Q5"/>
<accession>A0A420J4Q5</accession>
<proteinExistence type="predicted"/>
<organism evidence="2 3">
    <name type="scientific">Golovinomyces cichoracearum</name>
    <dbReference type="NCBI Taxonomy" id="62708"/>
    <lineage>
        <taxon>Eukaryota</taxon>
        <taxon>Fungi</taxon>
        <taxon>Dikarya</taxon>
        <taxon>Ascomycota</taxon>
        <taxon>Pezizomycotina</taxon>
        <taxon>Leotiomycetes</taxon>
        <taxon>Erysiphales</taxon>
        <taxon>Erysiphaceae</taxon>
        <taxon>Golovinomyces</taxon>
    </lineage>
</organism>
<feature type="region of interest" description="Disordered" evidence="1">
    <location>
        <begin position="29"/>
        <end position="55"/>
    </location>
</feature>